<dbReference type="EMBL" id="CP063458">
    <property type="protein sequence ID" value="QOV88328.1"/>
    <property type="molecule type" value="Genomic_DNA"/>
</dbReference>
<feature type="signal peptide" evidence="1">
    <location>
        <begin position="1"/>
        <end position="22"/>
    </location>
</feature>
<dbReference type="SUPFAM" id="SSF49452">
    <property type="entry name" value="Starch-binding domain-like"/>
    <property type="match status" value="1"/>
</dbReference>
<evidence type="ECO:0000256" key="1">
    <source>
        <dbReference type="SAM" id="SignalP"/>
    </source>
</evidence>
<sequence length="213" mass="23373">MHKTLTILLAALVVGWTVSAQAQPASRPAATAGVVAGRISAEQGKTLPEMIVYLESTDPAAKFAPPKEPIHVSQRDAKFTPSLIVVCVGQSVDFSNDEPRPLEHNVFSRSPAKPFDLGLYPPGTGPKIVKFDAPGMVRLFCSIHRYMDGVIFVTPTPFHAKVAEDGTYRIEDVPAGEWKVKTWQRNARFNEREFMVKVAAGQTVVQNAEMSRK</sequence>
<organism evidence="2 3">
    <name type="scientific">Humisphaera borealis</name>
    <dbReference type="NCBI Taxonomy" id="2807512"/>
    <lineage>
        <taxon>Bacteria</taxon>
        <taxon>Pseudomonadati</taxon>
        <taxon>Planctomycetota</taxon>
        <taxon>Phycisphaerae</taxon>
        <taxon>Tepidisphaerales</taxon>
        <taxon>Tepidisphaeraceae</taxon>
        <taxon>Humisphaera</taxon>
    </lineage>
</organism>
<keyword evidence="1" id="KW-0732">Signal</keyword>
<dbReference type="GO" id="GO:0030246">
    <property type="term" value="F:carbohydrate binding"/>
    <property type="evidence" value="ECO:0007669"/>
    <property type="project" value="InterPro"/>
</dbReference>
<accession>A0A7M2WS41</accession>
<dbReference type="Gene3D" id="2.60.40.420">
    <property type="entry name" value="Cupredoxins - blue copper proteins"/>
    <property type="match status" value="1"/>
</dbReference>
<dbReference type="RefSeq" id="WP_206291306.1">
    <property type="nucleotide sequence ID" value="NZ_CP063458.1"/>
</dbReference>
<evidence type="ECO:0000313" key="3">
    <source>
        <dbReference type="Proteomes" id="UP000593765"/>
    </source>
</evidence>
<dbReference type="AlphaFoldDB" id="A0A7M2WS41"/>
<evidence type="ECO:0000313" key="2">
    <source>
        <dbReference type="EMBL" id="QOV88328.1"/>
    </source>
</evidence>
<dbReference type="InterPro" id="IPR013784">
    <property type="entry name" value="Carb-bd-like_fold"/>
</dbReference>
<dbReference type="InterPro" id="IPR008972">
    <property type="entry name" value="Cupredoxin"/>
</dbReference>
<gene>
    <name evidence="2" type="ORF">IPV69_19040</name>
</gene>
<dbReference type="KEGG" id="hbs:IPV69_19040"/>
<evidence type="ECO:0008006" key="4">
    <source>
        <dbReference type="Google" id="ProtNLM"/>
    </source>
</evidence>
<feature type="chain" id="PRO_5034494346" description="Blue (type 1) copper domain-containing protein" evidence="1">
    <location>
        <begin position="23"/>
        <end position="213"/>
    </location>
</feature>
<protein>
    <recommendedName>
        <fullName evidence="4">Blue (type 1) copper domain-containing protein</fullName>
    </recommendedName>
</protein>
<name>A0A7M2WS41_9BACT</name>
<dbReference type="Proteomes" id="UP000593765">
    <property type="component" value="Chromosome"/>
</dbReference>
<reference evidence="2 3" key="1">
    <citation type="submission" date="2020-10" db="EMBL/GenBank/DDBJ databases">
        <title>Wide distribution of Phycisphaera-like planctomycetes from WD2101 soil group in peatlands and genome analysis of the first cultivated representative.</title>
        <authorList>
            <person name="Dedysh S.N."/>
            <person name="Beletsky A.V."/>
            <person name="Ivanova A."/>
            <person name="Kulichevskaya I.S."/>
            <person name="Suzina N.E."/>
            <person name="Philippov D.A."/>
            <person name="Rakitin A.L."/>
            <person name="Mardanov A.V."/>
            <person name="Ravin N.V."/>
        </authorList>
    </citation>
    <scope>NUCLEOTIDE SEQUENCE [LARGE SCALE GENOMIC DNA]</scope>
    <source>
        <strain evidence="2 3">M1803</strain>
    </source>
</reference>
<keyword evidence="3" id="KW-1185">Reference proteome</keyword>
<dbReference type="SUPFAM" id="SSF49503">
    <property type="entry name" value="Cupredoxins"/>
    <property type="match status" value="1"/>
</dbReference>
<proteinExistence type="predicted"/>